<protein>
    <submittedName>
        <fullName evidence="3">DNA repair exonuclease</fullName>
    </submittedName>
</protein>
<proteinExistence type="predicted"/>
<dbReference type="InterPro" id="IPR014576">
    <property type="entry name" value="Pesterase_YhaO"/>
</dbReference>
<evidence type="ECO:0000256" key="1">
    <source>
        <dbReference type="ARBA" id="ARBA00022801"/>
    </source>
</evidence>
<dbReference type="AlphaFoldDB" id="A0A8J3DV40"/>
<keyword evidence="3" id="KW-0269">Exonuclease</keyword>
<keyword evidence="3" id="KW-0540">Nuclease</keyword>
<feature type="domain" description="Calcineurin-like phosphoesterase" evidence="2">
    <location>
        <begin position="4"/>
        <end position="200"/>
    </location>
</feature>
<reference evidence="3" key="1">
    <citation type="journal article" date="2014" name="Int. J. Syst. Evol. Microbiol.">
        <title>Complete genome sequence of Corynebacterium casei LMG S-19264T (=DSM 44701T), isolated from a smear-ripened cheese.</title>
        <authorList>
            <consortium name="US DOE Joint Genome Institute (JGI-PGF)"/>
            <person name="Walter F."/>
            <person name="Albersmeier A."/>
            <person name="Kalinowski J."/>
            <person name="Ruckert C."/>
        </authorList>
    </citation>
    <scope>NUCLEOTIDE SEQUENCE</scope>
    <source>
        <strain evidence="3">CGMCC 1.15371</strain>
    </source>
</reference>
<gene>
    <name evidence="3" type="ORF">GCM10011391_23980</name>
</gene>
<evidence type="ECO:0000313" key="4">
    <source>
        <dbReference type="Proteomes" id="UP000628775"/>
    </source>
</evidence>
<accession>A0A8J3DV40</accession>
<dbReference type="InterPro" id="IPR029052">
    <property type="entry name" value="Metallo-depent_PP-like"/>
</dbReference>
<dbReference type="Proteomes" id="UP000628775">
    <property type="component" value="Unassembled WGS sequence"/>
</dbReference>
<dbReference type="SUPFAM" id="SSF56300">
    <property type="entry name" value="Metallo-dependent phosphatases"/>
    <property type="match status" value="1"/>
</dbReference>
<dbReference type="CDD" id="cd00840">
    <property type="entry name" value="MPP_Mre11_N"/>
    <property type="match status" value="1"/>
</dbReference>
<evidence type="ECO:0000259" key="2">
    <source>
        <dbReference type="Pfam" id="PF00149"/>
    </source>
</evidence>
<dbReference type="InterPro" id="IPR050535">
    <property type="entry name" value="DNA_Repair-Maintenance_Comp"/>
</dbReference>
<dbReference type="GO" id="GO:0004527">
    <property type="term" value="F:exonuclease activity"/>
    <property type="evidence" value="ECO:0007669"/>
    <property type="project" value="UniProtKB-KW"/>
</dbReference>
<dbReference type="EMBL" id="BMIR01000010">
    <property type="protein sequence ID" value="GGE44403.1"/>
    <property type="molecule type" value="Genomic_DNA"/>
</dbReference>
<dbReference type="PIRSF" id="PIRSF033091">
    <property type="entry name" value="Pesterase_YhaO"/>
    <property type="match status" value="1"/>
</dbReference>
<dbReference type="InterPro" id="IPR004843">
    <property type="entry name" value="Calcineurin-like_PHP"/>
</dbReference>
<dbReference type="RefSeq" id="WP_188694122.1">
    <property type="nucleotide sequence ID" value="NZ_BMIR01000010.1"/>
</dbReference>
<dbReference type="InterPro" id="IPR041796">
    <property type="entry name" value="Mre11_N"/>
</dbReference>
<comment type="caution">
    <text evidence="3">The sequence shown here is derived from an EMBL/GenBank/DDBJ whole genome shotgun (WGS) entry which is preliminary data.</text>
</comment>
<dbReference type="Pfam" id="PF00149">
    <property type="entry name" value="Metallophos"/>
    <property type="match status" value="1"/>
</dbReference>
<organism evidence="3 4">
    <name type="scientific">Pullulanibacillus camelliae</name>
    <dbReference type="NCBI Taxonomy" id="1707096"/>
    <lineage>
        <taxon>Bacteria</taxon>
        <taxon>Bacillati</taxon>
        <taxon>Bacillota</taxon>
        <taxon>Bacilli</taxon>
        <taxon>Bacillales</taxon>
        <taxon>Sporolactobacillaceae</taxon>
        <taxon>Pullulanibacillus</taxon>
    </lineage>
</organism>
<reference evidence="3" key="2">
    <citation type="submission" date="2020-09" db="EMBL/GenBank/DDBJ databases">
        <authorList>
            <person name="Sun Q."/>
            <person name="Zhou Y."/>
        </authorList>
    </citation>
    <scope>NUCLEOTIDE SEQUENCE</scope>
    <source>
        <strain evidence="3">CGMCC 1.15371</strain>
    </source>
</reference>
<dbReference type="PANTHER" id="PTHR30337">
    <property type="entry name" value="COMPONENT OF ATP-DEPENDENT DSDNA EXONUCLEASE"/>
    <property type="match status" value="1"/>
</dbReference>
<dbReference type="PANTHER" id="PTHR30337:SF7">
    <property type="entry name" value="PHOSPHOESTERASE"/>
    <property type="match status" value="1"/>
</dbReference>
<dbReference type="Gene3D" id="3.60.21.10">
    <property type="match status" value="1"/>
</dbReference>
<name>A0A8J3DV40_9BACL</name>
<keyword evidence="1" id="KW-0378">Hydrolase</keyword>
<sequence>MSVTFLHAADLHLDHPFKGQSGLPETIRQRLRQSTFTALDRLVTVAIQHKVDFILLSGDVFDEENRSLRAQVRLKAAFQKLKAAAIHVYMIHGNHDALEGEWHSLAFPDNVYIFGPTPEKISLQKDGETLVNLYGFSYATRHIKENLVTQYKKIDDADYHIGLLHGAAYEGDGPNNYAPFKISELLRMDFDYWALGHIHIRQWLHREPPIVYSGSLQGLSPRETGDKGFYFITLEGKRQEIVFIPIADILWEHVTVNIEKFTTMNRLISELDKIKEELRHKDSGVLLRIELTGQGELSDVLRDPATMEELQDALQQAEDEKEDFVWVYSMQNTIHVQDYAGQWLEDSHFLGDLMGVKDDVLNGDHLAGLYSHNTARRFLSPLTADEQAEITDAAERLIKQALHKSIFMK</sequence>
<evidence type="ECO:0000313" key="3">
    <source>
        <dbReference type="EMBL" id="GGE44403.1"/>
    </source>
</evidence>
<keyword evidence="4" id="KW-1185">Reference proteome</keyword>